<dbReference type="EC" id="2.7.7.6" evidence="2"/>
<name>A0A3R7ZDZ3_TOXGO</name>
<gene>
    <name evidence="2" type="ORF">TGCAST_270780A</name>
</gene>
<sequence>MADDEIDHMFAGEPGGLGDDFGEDFGDDELIDDFDVERAAAAASHEPESDILDPSDPRAA</sequence>
<protein>
    <submittedName>
        <fullName evidence="2">DNA-directed RNA polymerase II RPB6</fullName>
        <ecNumber evidence="2">2.7.7.6</ecNumber>
    </submittedName>
</protein>
<comment type="caution">
    <text evidence="2">The sequence shown here is derived from an EMBL/GenBank/DDBJ whole genome shotgun (WGS) entry which is preliminary data.</text>
</comment>
<feature type="non-terminal residue" evidence="2">
    <location>
        <position position="60"/>
    </location>
</feature>
<dbReference type="GO" id="GO:0000428">
    <property type="term" value="C:DNA-directed RNA polymerase complex"/>
    <property type="evidence" value="ECO:0007669"/>
    <property type="project" value="UniProtKB-KW"/>
</dbReference>
<dbReference type="VEuPathDB" id="ToxoDB:TGCAST_270780A"/>
<feature type="region of interest" description="Disordered" evidence="1">
    <location>
        <begin position="1"/>
        <end position="60"/>
    </location>
</feature>
<keyword evidence="2" id="KW-0548">Nucleotidyltransferase</keyword>
<keyword evidence="2" id="KW-0808">Transferase</keyword>
<dbReference type="GO" id="GO:0003899">
    <property type="term" value="F:DNA-directed RNA polymerase activity"/>
    <property type="evidence" value="ECO:0007669"/>
    <property type="project" value="UniProtKB-EC"/>
</dbReference>
<keyword evidence="2" id="KW-0804">Transcription</keyword>
<feature type="compositionally biased region" description="Acidic residues" evidence="1">
    <location>
        <begin position="20"/>
        <end position="35"/>
    </location>
</feature>
<organism evidence="2 3">
    <name type="scientific">Toxoplasma gondii CAST</name>
    <dbReference type="NCBI Taxonomy" id="943122"/>
    <lineage>
        <taxon>Eukaryota</taxon>
        <taxon>Sar</taxon>
        <taxon>Alveolata</taxon>
        <taxon>Apicomplexa</taxon>
        <taxon>Conoidasida</taxon>
        <taxon>Coccidia</taxon>
        <taxon>Eucoccidiorida</taxon>
        <taxon>Eimeriorina</taxon>
        <taxon>Sarcocystidae</taxon>
        <taxon>Toxoplasma</taxon>
    </lineage>
</organism>
<reference evidence="2 3" key="1">
    <citation type="submission" date="2017-10" db="EMBL/GenBank/DDBJ databases">
        <authorList>
            <person name="Sibley D."/>
            <person name="Venepally P."/>
            <person name="Karamycheva S."/>
            <person name="Hadjithomas M."/>
            <person name="Khan A."/>
            <person name="Brunk B."/>
            <person name="Roos D."/>
            <person name="Caler E."/>
            <person name="Lorenzi H."/>
        </authorList>
    </citation>
    <scope>NUCLEOTIDE SEQUENCE [LARGE SCALE GENOMIC DNA]</scope>
    <source>
        <strain evidence="2 3">CAST</strain>
    </source>
</reference>
<keyword evidence="2" id="KW-0240">DNA-directed RNA polymerase</keyword>
<evidence type="ECO:0000256" key="1">
    <source>
        <dbReference type="SAM" id="MobiDB-lite"/>
    </source>
</evidence>
<accession>A0A3R7ZDZ3</accession>
<dbReference type="AlphaFoldDB" id="A0A3R7ZDZ3"/>
<dbReference type="Proteomes" id="UP000284452">
    <property type="component" value="Unassembled WGS sequence"/>
</dbReference>
<dbReference type="EMBL" id="AHIV02000143">
    <property type="protein sequence ID" value="RQX75302.1"/>
    <property type="molecule type" value="Genomic_DNA"/>
</dbReference>
<proteinExistence type="predicted"/>
<evidence type="ECO:0000313" key="3">
    <source>
        <dbReference type="Proteomes" id="UP000284452"/>
    </source>
</evidence>
<evidence type="ECO:0000313" key="2">
    <source>
        <dbReference type="EMBL" id="RQX75302.1"/>
    </source>
</evidence>